<keyword evidence="9 11" id="KW-0472">Membrane</keyword>
<evidence type="ECO:0000256" key="3">
    <source>
        <dbReference type="ARBA" id="ARBA00022475"/>
    </source>
</evidence>
<dbReference type="InterPro" id="IPR035906">
    <property type="entry name" value="MetI-like_sf"/>
</dbReference>
<protein>
    <submittedName>
        <fullName evidence="13">ABC transporter permease</fullName>
    </submittedName>
</protein>
<comment type="caution">
    <text evidence="13">The sequence shown here is derived from an EMBL/GenBank/DDBJ whole genome shotgun (WGS) entry which is preliminary data.</text>
</comment>
<keyword evidence="5 11" id="KW-0812">Transmembrane</keyword>
<feature type="transmembrane region" description="Helical" evidence="11">
    <location>
        <begin position="231"/>
        <end position="257"/>
    </location>
</feature>
<evidence type="ECO:0000256" key="11">
    <source>
        <dbReference type="RuleBase" id="RU363032"/>
    </source>
</evidence>
<evidence type="ECO:0000256" key="8">
    <source>
        <dbReference type="ARBA" id="ARBA00023112"/>
    </source>
</evidence>
<accession>A0A7V0LUX8</accession>
<keyword evidence="6 11" id="KW-1133">Transmembrane helix</keyword>
<dbReference type="PROSITE" id="PS50928">
    <property type="entry name" value="ABC_TM1"/>
    <property type="match status" value="1"/>
</dbReference>
<reference evidence="13" key="1">
    <citation type="journal article" date="2020" name="mSystems">
        <title>Genome- and Community-Level Interaction Insights into Carbon Utilization and Element Cycling Functions of Hydrothermarchaeota in Hydrothermal Sediment.</title>
        <authorList>
            <person name="Zhou Z."/>
            <person name="Liu Y."/>
            <person name="Xu W."/>
            <person name="Pan J."/>
            <person name="Luo Z.H."/>
            <person name="Li M."/>
        </authorList>
    </citation>
    <scope>NUCLEOTIDE SEQUENCE [LARGE SCALE GENOMIC DNA]</scope>
    <source>
        <strain evidence="13">HyVt-28</strain>
    </source>
</reference>
<dbReference type="Pfam" id="PF19300">
    <property type="entry name" value="BPD_transp_1_N"/>
    <property type="match status" value="1"/>
</dbReference>
<dbReference type="InterPro" id="IPR000515">
    <property type="entry name" value="MetI-like"/>
</dbReference>
<dbReference type="Gene3D" id="1.10.3720.10">
    <property type="entry name" value="MetI-like"/>
    <property type="match status" value="1"/>
</dbReference>
<dbReference type="NCBIfam" id="NF045470">
    <property type="entry name" value="Opp2B"/>
    <property type="match status" value="1"/>
</dbReference>
<evidence type="ECO:0000256" key="10">
    <source>
        <dbReference type="ARBA" id="ARBA00024202"/>
    </source>
</evidence>
<keyword evidence="7" id="KW-0406">Ion transport</keyword>
<evidence type="ECO:0000259" key="12">
    <source>
        <dbReference type="PROSITE" id="PS50928"/>
    </source>
</evidence>
<evidence type="ECO:0000256" key="7">
    <source>
        <dbReference type="ARBA" id="ARBA00023065"/>
    </source>
</evidence>
<evidence type="ECO:0000256" key="6">
    <source>
        <dbReference type="ARBA" id="ARBA00022989"/>
    </source>
</evidence>
<feature type="transmembrane region" description="Helical" evidence="11">
    <location>
        <begin position="138"/>
        <end position="165"/>
    </location>
</feature>
<feature type="transmembrane region" description="Helical" evidence="11">
    <location>
        <begin position="9"/>
        <end position="30"/>
    </location>
</feature>
<feature type="transmembrane region" description="Helical" evidence="11">
    <location>
        <begin position="277"/>
        <end position="303"/>
    </location>
</feature>
<evidence type="ECO:0000256" key="9">
    <source>
        <dbReference type="ARBA" id="ARBA00023136"/>
    </source>
</evidence>
<gene>
    <name evidence="13" type="ORF">ENH14_03930</name>
</gene>
<dbReference type="PANTHER" id="PTHR43163:SF6">
    <property type="entry name" value="DIPEPTIDE TRANSPORT SYSTEM PERMEASE PROTEIN DPPB-RELATED"/>
    <property type="match status" value="1"/>
</dbReference>
<dbReference type="AlphaFoldDB" id="A0A7V0LUX8"/>
<dbReference type="SUPFAM" id="SSF161098">
    <property type="entry name" value="MetI-like"/>
    <property type="match status" value="1"/>
</dbReference>
<evidence type="ECO:0000313" key="13">
    <source>
        <dbReference type="EMBL" id="HDL60588.1"/>
    </source>
</evidence>
<dbReference type="InterPro" id="IPR045621">
    <property type="entry name" value="BPD_transp_1_N"/>
</dbReference>
<comment type="similarity">
    <text evidence="10">Belongs to the binding-protein-dependent transport system permease family. OppBC subfamily.</text>
</comment>
<sequence>MKRYIAKRLLLLIPIMLGASILSYSILYLAPGDPAELMLERQLQGVPTQEQVNAFKEEHGLNDPIPIQFAKWLYRILHGDFGVSLRTEKPVLEEYFSRFPASLVLFLLSQAISIAIAIPLGVISAVKHNSKVDHFSRFIALFGVSVPNFWLGLLFILFFAVYLGWLPAFGYGGFAHLILPALALGVSGCASIMRLMRASLLDVLHQDYIRTARAKGLCEKAITVKHALKNALIPVVTVIGLHIGHLISGMVIIETIFAWPGVGRFLVESIHARDFPVIQGFVLIIAMLFVVFNLIVDISYTYLDPRIRYE</sequence>
<feature type="transmembrane region" description="Helical" evidence="11">
    <location>
        <begin position="171"/>
        <end position="193"/>
    </location>
</feature>
<keyword evidence="2 11" id="KW-0813">Transport</keyword>
<proteinExistence type="inferred from homology"/>
<dbReference type="Proteomes" id="UP000886381">
    <property type="component" value="Unassembled WGS sequence"/>
</dbReference>
<evidence type="ECO:0000256" key="2">
    <source>
        <dbReference type="ARBA" id="ARBA00022448"/>
    </source>
</evidence>
<keyword evidence="3" id="KW-1003">Cell membrane</keyword>
<dbReference type="CDD" id="cd06261">
    <property type="entry name" value="TM_PBP2"/>
    <property type="match status" value="1"/>
</dbReference>
<evidence type="ECO:0000256" key="1">
    <source>
        <dbReference type="ARBA" id="ARBA00004651"/>
    </source>
</evidence>
<feature type="transmembrane region" description="Helical" evidence="11">
    <location>
        <begin position="103"/>
        <end position="126"/>
    </location>
</feature>
<feature type="domain" description="ABC transmembrane type-1" evidence="12">
    <location>
        <begin position="99"/>
        <end position="296"/>
    </location>
</feature>
<keyword evidence="8" id="KW-0921">Nickel transport</keyword>
<keyword evidence="4" id="KW-0533">Nickel</keyword>
<organism evidence="13">
    <name type="scientific">candidate division WOR-3 bacterium</name>
    <dbReference type="NCBI Taxonomy" id="2052148"/>
    <lineage>
        <taxon>Bacteria</taxon>
        <taxon>Bacteria division WOR-3</taxon>
    </lineage>
</organism>
<evidence type="ECO:0000256" key="4">
    <source>
        <dbReference type="ARBA" id="ARBA00022596"/>
    </source>
</evidence>
<dbReference type="GO" id="GO:0005886">
    <property type="term" value="C:plasma membrane"/>
    <property type="evidence" value="ECO:0007669"/>
    <property type="project" value="UniProtKB-SubCell"/>
</dbReference>
<dbReference type="PANTHER" id="PTHR43163">
    <property type="entry name" value="DIPEPTIDE TRANSPORT SYSTEM PERMEASE PROTEIN DPPB-RELATED"/>
    <property type="match status" value="1"/>
</dbReference>
<comment type="subcellular location">
    <subcellularLocation>
        <location evidence="1 11">Cell membrane</location>
        <topology evidence="1 11">Multi-pass membrane protein</topology>
    </subcellularLocation>
</comment>
<evidence type="ECO:0000256" key="5">
    <source>
        <dbReference type="ARBA" id="ARBA00022692"/>
    </source>
</evidence>
<name>A0A7V0LUX8_UNCW3</name>
<dbReference type="EMBL" id="DRDR01000172">
    <property type="protein sequence ID" value="HDL60588.1"/>
    <property type="molecule type" value="Genomic_DNA"/>
</dbReference>
<dbReference type="InterPro" id="IPR050045">
    <property type="entry name" value="Opp2B"/>
</dbReference>
<dbReference type="Pfam" id="PF00528">
    <property type="entry name" value="BPD_transp_1"/>
    <property type="match status" value="1"/>
</dbReference>
<dbReference type="GO" id="GO:0015099">
    <property type="term" value="F:nickel cation transmembrane transporter activity"/>
    <property type="evidence" value="ECO:0007669"/>
    <property type="project" value="InterPro"/>
</dbReference>